<dbReference type="PROSITE" id="PS01271">
    <property type="entry name" value="NA_SULFATE"/>
    <property type="match status" value="1"/>
</dbReference>
<accession>A0A914W384</accession>
<keyword evidence="3" id="KW-0813">Transport</keyword>
<dbReference type="InterPro" id="IPR031312">
    <property type="entry name" value="Na/sul_symport_CS"/>
</dbReference>
<evidence type="ECO:0000313" key="9">
    <source>
        <dbReference type="WBParaSite" id="PSAMB.scaffold292size58672.g4392.t1"/>
    </source>
</evidence>
<feature type="transmembrane region" description="Helical" evidence="7">
    <location>
        <begin position="131"/>
        <end position="148"/>
    </location>
</feature>
<evidence type="ECO:0000256" key="6">
    <source>
        <dbReference type="ARBA" id="ARBA00023136"/>
    </source>
</evidence>
<feature type="transmembrane region" description="Helical" evidence="7">
    <location>
        <begin position="46"/>
        <end position="74"/>
    </location>
</feature>
<evidence type="ECO:0000256" key="4">
    <source>
        <dbReference type="ARBA" id="ARBA00022692"/>
    </source>
</evidence>
<sequence>MDRDHLGVGFRRVLNDLKAYHSSVILLLTPLLALPVLCISGPESKCAYCVIVMAVYWMCEVMPLAVTAMLPVFMFPILGVLDAKTVSKEFLPDTNFLFIGGLIVAVAIEKCNLHERIALKVLSVVGSQPKWIMLGFMCVTAFLSMWISNTATTAMMVPIAESVINQLTRTQNNNLPSHNNDVIAPNTEVALRLMRNDNGDVEHEETEALDDKQERKGALNARDSSVAKGLLISVCFAANIGGTATITGTPPNLVMVGQLERLFPSGADTGINYLSWIAFALPLMIVSLLLCWLLLFAYFMRNSPPIDESITQVMRQKYRNLPPMSFAEKSVLACFLILLFMWITRDPKFMPGFGELFPQNHFTDATSAMLIAVLLFALPNETPDILCNPRRDRTRDPVVRGALMDWSAMQNKFPWSVVLLLGGGFAVAAGVKASGLSLVIGELLGGLGGLPVWAIQLVCVLITMLVTNICSNTVTASIFVPIVATLAQNLEINPLALMLPVTLACSYAFVLPVATPPNAIVFANGLLKVTDMMIAGLLMSVVGALATVAHMLTFGRMILPLDVFPQWAAVPNITSTAPLQRT</sequence>
<evidence type="ECO:0000256" key="3">
    <source>
        <dbReference type="ARBA" id="ARBA00022448"/>
    </source>
</evidence>
<keyword evidence="5 7" id="KW-1133">Transmembrane helix</keyword>
<evidence type="ECO:0000256" key="2">
    <source>
        <dbReference type="ARBA" id="ARBA00006772"/>
    </source>
</evidence>
<protein>
    <submittedName>
        <fullName evidence="9">Uncharacterized protein</fullName>
    </submittedName>
</protein>
<feature type="transmembrane region" description="Helical" evidence="7">
    <location>
        <begin position="453"/>
        <end position="483"/>
    </location>
</feature>
<dbReference type="InterPro" id="IPR001898">
    <property type="entry name" value="SLC13A/DASS"/>
</dbReference>
<reference evidence="9" key="1">
    <citation type="submission" date="2022-11" db="UniProtKB">
        <authorList>
            <consortium name="WormBaseParasite"/>
        </authorList>
    </citation>
    <scope>IDENTIFICATION</scope>
</reference>
<dbReference type="Proteomes" id="UP000887566">
    <property type="component" value="Unplaced"/>
</dbReference>
<feature type="transmembrane region" description="Helical" evidence="7">
    <location>
        <begin position="495"/>
        <end position="514"/>
    </location>
</feature>
<evidence type="ECO:0000256" key="7">
    <source>
        <dbReference type="SAM" id="Phobius"/>
    </source>
</evidence>
<evidence type="ECO:0000256" key="1">
    <source>
        <dbReference type="ARBA" id="ARBA00004141"/>
    </source>
</evidence>
<evidence type="ECO:0000256" key="5">
    <source>
        <dbReference type="ARBA" id="ARBA00022989"/>
    </source>
</evidence>
<dbReference type="PANTHER" id="PTHR10283">
    <property type="entry name" value="SOLUTE CARRIER FAMILY 13 MEMBER"/>
    <property type="match status" value="1"/>
</dbReference>
<dbReference type="WBParaSite" id="PSAMB.scaffold292size58672.g4392.t1">
    <property type="protein sequence ID" value="PSAMB.scaffold292size58672.g4392.t1"/>
    <property type="gene ID" value="PSAMB.scaffold292size58672.g4392"/>
</dbReference>
<dbReference type="AlphaFoldDB" id="A0A914W384"/>
<feature type="transmembrane region" description="Helical" evidence="7">
    <location>
        <begin position="413"/>
        <end position="433"/>
    </location>
</feature>
<dbReference type="PANTHER" id="PTHR10283:SF85">
    <property type="entry name" value="SODIUM-DEPENDENT HIGH-AFFINITY DICARBOXYLATE TRANSPORTER 3"/>
    <property type="match status" value="1"/>
</dbReference>
<dbReference type="GO" id="GO:0015141">
    <property type="term" value="F:succinate transmembrane transporter activity"/>
    <property type="evidence" value="ECO:0007669"/>
    <property type="project" value="TreeGrafter"/>
</dbReference>
<dbReference type="CDD" id="cd01115">
    <property type="entry name" value="SLC13_permease"/>
    <property type="match status" value="1"/>
</dbReference>
<keyword evidence="8" id="KW-1185">Reference proteome</keyword>
<proteinExistence type="inferred from homology"/>
<feature type="transmembrane region" description="Helical" evidence="7">
    <location>
        <begin position="321"/>
        <end position="342"/>
    </location>
</feature>
<dbReference type="Pfam" id="PF00939">
    <property type="entry name" value="Na_sulph_symp"/>
    <property type="match status" value="1"/>
</dbReference>
<dbReference type="GO" id="GO:0005886">
    <property type="term" value="C:plasma membrane"/>
    <property type="evidence" value="ECO:0007669"/>
    <property type="project" value="TreeGrafter"/>
</dbReference>
<keyword evidence="6 7" id="KW-0472">Membrane</keyword>
<feature type="transmembrane region" description="Helical" evidence="7">
    <location>
        <begin position="534"/>
        <end position="554"/>
    </location>
</feature>
<name>A0A914W384_9BILA</name>
<comment type="similarity">
    <text evidence="2">Belongs to the SLC13A/DASS transporter (TC 2.A.47) family. NADC subfamily.</text>
</comment>
<keyword evidence="4 7" id="KW-0812">Transmembrane</keyword>
<feature type="transmembrane region" description="Helical" evidence="7">
    <location>
        <begin position="20"/>
        <end position="39"/>
    </location>
</feature>
<evidence type="ECO:0000313" key="8">
    <source>
        <dbReference type="Proteomes" id="UP000887566"/>
    </source>
</evidence>
<comment type="subcellular location">
    <subcellularLocation>
        <location evidence="1">Membrane</location>
        <topology evidence="1">Multi-pass membrane protein</topology>
    </subcellularLocation>
</comment>
<feature type="transmembrane region" description="Helical" evidence="7">
    <location>
        <begin position="273"/>
        <end position="300"/>
    </location>
</feature>
<organism evidence="8 9">
    <name type="scientific">Plectus sambesii</name>
    <dbReference type="NCBI Taxonomy" id="2011161"/>
    <lineage>
        <taxon>Eukaryota</taxon>
        <taxon>Metazoa</taxon>
        <taxon>Ecdysozoa</taxon>
        <taxon>Nematoda</taxon>
        <taxon>Chromadorea</taxon>
        <taxon>Plectida</taxon>
        <taxon>Plectina</taxon>
        <taxon>Plectoidea</taxon>
        <taxon>Plectidae</taxon>
        <taxon>Plectus</taxon>
    </lineage>
</organism>
<dbReference type="GO" id="GO:0015137">
    <property type="term" value="F:citrate transmembrane transporter activity"/>
    <property type="evidence" value="ECO:0007669"/>
    <property type="project" value="TreeGrafter"/>
</dbReference>